<gene>
    <name evidence="3" type="ORF">NP7_09540</name>
</gene>
<evidence type="ECO:0000259" key="1">
    <source>
        <dbReference type="Pfam" id="PF01609"/>
    </source>
</evidence>
<dbReference type="RefSeq" id="WP_100270971.1">
    <property type="nucleotide sequence ID" value="NZ_CP024444.1"/>
</dbReference>
<dbReference type="STRING" id="34062.AXE82_08950"/>
<dbReference type="PANTHER" id="PTHR30007">
    <property type="entry name" value="PHP DOMAIN PROTEIN"/>
    <property type="match status" value="1"/>
</dbReference>
<dbReference type="InterPro" id="IPR002559">
    <property type="entry name" value="Transposase_11"/>
</dbReference>
<proteinExistence type="predicted"/>
<keyword evidence="3" id="KW-0614">Plasmid</keyword>
<dbReference type="GO" id="GO:0006313">
    <property type="term" value="P:DNA transposition"/>
    <property type="evidence" value="ECO:0007669"/>
    <property type="project" value="InterPro"/>
</dbReference>
<dbReference type="EMBL" id="CP024444">
    <property type="protein sequence ID" value="ATR79602.1"/>
    <property type="molecule type" value="Genomic_DNA"/>
</dbReference>
<organism evidence="3 4">
    <name type="scientific">Faucicola osloensis</name>
    <name type="common">Moraxella osloensis</name>
    <dbReference type="NCBI Taxonomy" id="34062"/>
    <lineage>
        <taxon>Bacteria</taxon>
        <taxon>Pseudomonadati</taxon>
        <taxon>Pseudomonadota</taxon>
        <taxon>Gammaproteobacteria</taxon>
        <taxon>Moraxellales</taxon>
        <taxon>Moraxellaceae</taxon>
        <taxon>Faucicola</taxon>
    </lineage>
</organism>
<name>A0A2D2LX55_FAUOS</name>
<evidence type="ECO:0000313" key="4">
    <source>
        <dbReference type="Proteomes" id="UP000229340"/>
    </source>
</evidence>
<dbReference type="GO" id="GO:0003677">
    <property type="term" value="F:DNA binding"/>
    <property type="evidence" value="ECO:0007669"/>
    <property type="project" value="InterPro"/>
</dbReference>
<sequence>MPRLMLNNQHWKKLKPILQEIGIYDYANLRKTVEGILYKMRTGIPWRDLPRYFGKTNTIFKAFNRWSQSNKLIKLFEKMINFPDMEWLFIDATYIKAHQHSSSGDMKEQGIDKSVAGNSSKIHLAVDAHGNPIRFIITDGVTHDVKAAPDLIDTLDLSDVVVLGADKCYDSQCFREKVEESQTIANIPRRRNTKLSNEHMDWHLYKSRHLVENTFCRIKHYRGIATRYEKLKRNYENLVALAFAYHWLKL</sequence>
<feature type="domain" description="Insertion element IS402-like" evidence="2">
    <location>
        <begin position="6"/>
        <end position="72"/>
    </location>
</feature>
<reference evidence="4" key="1">
    <citation type="submission" date="2017-10" db="EMBL/GenBank/DDBJ databases">
        <title>Complete genome sequence of Moraxella osloensis NP7 isolated from human skin.</title>
        <authorList>
            <person name="Lee K."/>
            <person name="Lim J.Y."/>
            <person name="Hwang I."/>
        </authorList>
    </citation>
    <scope>NUCLEOTIDE SEQUENCE [LARGE SCALE GENOMIC DNA]</scope>
    <source>
        <strain evidence="4">NP7</strain>
        <plasmid evidence="4">pnp7-1</plasmid>
    </source>
</reference>
<dbReference type="Pfam" id="PF13340">
    <property type="entry name" value="DUF4096"/>
    <property type="match status" value="1"/>
</dbReference>
<dbReference type="NCBIfam" id="NF033580">
    <property type="entry name" value="transpos_IS5_3"/>
    <property type="match status" value="1"/>
</dbReference>
<evidence type="ECO:0000313" key="3">
    <source>
        <dbReference type="EMBL" id="ATR79602.1"/>
    </source>
</evidence>
<dbReference type="GO" id="GO:0004803">
    <property type="term" value="F:transposase activity"/>
    <property type="evidence" value="ECO:0007669"/>
    <property type="project" value="InterPro"/>
</dbReference>
<dbReference type="Pfam" id="PF01609">
    <property type="entry name" value="DDE_Tnp_1"/>
    <property type="match status" value="1"/>
</dbReference>
<dbReference type="AlphaFoldDB" id="A0A2D2LX55"/>
<evidence type="ECO:0000259" key="2">
    <source>
        <dbReference type="Pfam" id="PF13340"/>
    </source>
</evidence>
<feature type="domain" description="Transposase IS4-like" evidence="1">
    <location>
        <begin position="88"/>
        <end position="245"/>
    </location>
</feature>
<accession>A0A2D2LX55</accession>
<dbReference type="InterPro" id="IPR025161">
    <property type="entry name" value="IS402-like_dom"/>
</dbReference>
<protein>
    <submittedName>
        <fullName evidence="3">IS5/IS1182 family transposase</fullName>
    </submittedName>
</protein>
<geneLocation type="plasmid" evidence="4">
    <name>pnp7-1</name>
</geneLocation>
<dbReference type="PANTHER" id="PTHR30007:SF1">
    <property type="entry name" value="BLR1914 PROTEIN"/>
    <property type="match status" value="1"/>
</dbReference>
<dbReference type="Proteomes" id="UP000229340">
    <property type="component" value="Plasmid pNP7-1"/>
</dbReference>